<evidence type="ECO:0000313" key="1">
    <source>
        <dbReference type="EMBL" id="KFB70873.1"/>
    </source>
</evidence>
<comment type="caution">
    <text evidence="1">The sequence shown here is derived from an EMBL/GenBank/DDBJ whole genome shotgun (WGS) entry which is preliminary data.</text>
</comment>
<dbReference type="EMBL" id="JDVG02000634">
    <property type="protein sequence ID" value="KFB70873.1"/>
    <property type="molecule type" value="Genomic_DNA"/>
</dbReference>
<sequence>MDRRSTPQDLNVGTSLFQSGNAAFWHCRHSDPLFDSKKVFTQPGSCRFCFFTLQFDDRKLAFLIGKTDTKQTTEK</sequence>
<protein>
    <submittedName>
        <fullName evidence="1">Uncharacterized protein</fullName>
    </submittedName>
</protein>
<accession>A0A080LRN6</accession>
<dbReference type="Proteomes" id="UP000020077">
    <property type="component" value="Unassembled WGS sequence"/>
</dbReference>
<reference evidence="1 2" key="1">
    <citation type="submission" date="2014-02" db="EMBL/GenBank/DDBJ databases">
        <title>Expanding our view of genomic diversity in Candidatus Accumulibacter clades.</title>
        <authorList>
            <person name="Skennerton C.T."/>
            <person name="Barr J.J."/>
            <person name="Slater F.R."/>
            <person name="Bond P.L."/>
            <person name="Tyson G.W."/>
        </authorList>
    </citation>
    <scope>NUCLEOTIDE SEQUENCE [LARGE SCALE GENOMIC DNA]</scope>
    <source>
        <strain evidence="2">BA-91</strain>
    </source>
</reference>
<proteinExistence type="predicted"/>
<name>A0A080LRN6_9PROT</name>
<gene>
    <name evidence="1" type="ORF">AW09_004023</name>
</gene>
<evidence type="ECO:0000313" key="2">
    <source>
        <dbReference type="Proteomes" id="UP000020077"/>
    </source>
</evidence>
<organism evidence="1 2">
    <name type="scientific">Candidatus Accumulibacter phosphatis</name>
    <dbReference type="NCBI Taxonomy" id="327160"/>
    <lineage>
        <taxon>Bacteria</taxon>
        <taxon>Pseudomonadati</taxon>
        <taxon>Pseudomonadota</taxon>
        <taxon>Betaproteobacteria</taxon>
        <taxon>Candidatus Accumulibacter</taxon>
    </lineage>
</organism>
<dbReference type="AlphaFoldDB" id="A0A080LRN6"/>